<feature type="region of interest" description="Disordered" evidence="2">
    <location>
        <begin position="212"/>
        <end position="232"/>
    </location>
</feature>
<dbReference type="PANTHER" id="PTHR21011">
    <property type="entry name" value="MITOCHONDRIAL 28S RIBOSOMAL PROTEIN S6"/>
    <property type="match status" value="1"/>
</dbReference>
<comment type="caution">
    <text evidence="3">The sequence shown here is derived from an EMBL/GenBank/DDBJ whole genome shotgun (WGS) entry which is preliminary data.</text>
</comment>
<keyword evidence="4" id="KW-1185">Reference proteome</keyword>
<dbReference type="CDD" id="cd15465">
    <property type="entry name" value="bS6_mito"/>
    <property type="match status" value="1"/>
</dbReference>
<evidence type="ECO:0000313" key="4">
    <source>
        <dbReference type="Proteomes" id="UP000185904"/>
    </source>
</evidence>
<evidence type="ECO:0000313" key="3">
    <source>
        <dbReference type="EMBL" id="OAL37532.1"/>
    </source>
</evidence>
<feature type="region of interest" description="Disordered" evidence="2">
    <location>
        <begin position="1"/>
        <end position="37"/>
    </location>
</feature>
<keyword evidence="3" id="KW-0687">Ribonucleoprotein</keyword>
<dbReference type="OrthoDB" id="10259681at2759"/>
<reference evidence="3 4" key="1">
    <citation type="submission" date="2016-03" db="EMBL/GenBank/DDBJ databases">
        <title>The draft genome sequence of Fonsecaea nubica causative agent of cutaneous subcutaneous infection in human host.</title>
        <authorList>
            <person name="Costa F."/>
            <person name="Sybren D.H."/>
            <person name="Raittz R.T."/>
            <person name="Weiss V.A."/>
            <person name="Leao A.C."/>
            <person name="Gomes R."/>
            <person name="De Souza E.M."/>
            <person name="Pedrosa F.O."/>
            <person name="Steffens M.B."/>
            <person name="Bombassaro A."/>
            <person name="Tadra-Sfeir M.Z."/>
            <person name="Moreno L.F."/>
            <person name="Najafzadeh M.J."/>
            <person name="Felipe M.S."/>
            <person name="Teixeira M."/>
            <person name="Sun J."/>
            <person name="Xi L."/>
            <person name="Castro M.A."/>
            <person name="Vicente V.A."/>
        </authorList>
    </citation>
    <scope>NUCLEOTIDE SEQUENCE [LARGE SCALE GENOMIC DNA]</scope>
    <source>
        <strain evidence="3 4">CBS 269.64</strain>
    </source>
</reference>
<protein>
    <submittedName>
        <fullName evidence="3">Ribosomal protein S6</fullName>
    </submittedName>
</protein>
<dbReference type="InterPro" id="IPR014717">
    <property type="entry name" value="Transl_elong_EF1B/ribsomal_bS6"/>
</dbReference>
<dbReference type="RefSeq" id="XP_022502544.1">
    <property type="nucleotide sequence ID" value="XM_022641342.1"/>
</dbReference>
<dbReference type="GeneID" id="34586461"/>
<gene>
    <name evidence="3" type="ORF">AYO20_03039</name>
</gene>
<proteinExistence type="inferred from homology"/>
<dbReference type="InterPro" id="IPR035980">
    <property type="entry name" value="Ribosomal_bS6_sf"/>
</dbReference>
<sequence>MQSIKILQSETNPPSNCAGESGDLPGKFSIPSKSSNPPSYTLRGDIAASLKMLYELIAVVSPLSFVLLEFEGKIQLTYNRSGRATSIMSKSMLALPASLHKWNHSLTHFDSAHRIARVAGQQILASNGVIRGMKNWGQFDLPRPTTKHQTQHRQGHYFVMQFDASVKAQQDVRRFLSLDPRMIRFSVIKIGDKLGGINGAIEEVDGEIPWNSGTQVRNPFTDPRTTRTGPLR</sequence>
<dbReference type="GO" id="GO:0003735">
    <property type="term" value="F:structural constituent of ribosome"/>
    <property type="evidence" value="ECO:0007669"/>
    <property type="project" value="InterPro"/>
</dbReference>
<evidence type="ECO:0000256" key="2">
    <source>
        <dbReference type="SAM" id="MobiDB-lite"/>
    </source>
</evidence>
<dbReference type="Proteomes" id="UP000185904">
    <property type="component" value="Unassembled WGS sequence"/>
</dbReference>
<name>A0A178D7H2_9EURO</name>
<accession>A0A178D7H2</accession>
<dbReference type="GO" id="GO:0006412">
    <property type="term" value="P:translation"/>
    <property type="evidence" value="ECO:0007669"/>
    <property type="project" value="InterPro"/>
</dbReference>
<dbReference type="AlphaFoldDB" id="A0A178D7H2"/>
<dbReference type="InterPro" id="IPR000529">
    <property type="entry name" value="Ribosomal_bS6"/>
</dbReference>
<comment type="similarity">
    <text evidence="1">Belongs to the bacterial ribosomal protein bS6 family.</text>
</comment>
<dbReference type="Gene3D" id="3.30.70.60">
    <property type="match status" value="1"/>
</dbReference>
<keyword evidence="3" id="KW-0689">Ribosomal protein</keyword>
<dbReference type="GO" id="GO:0070181">
    <property type="term" value="F:small ribosomal subunit rRNA binding"/>
    <property type="evidence" value="ECO:0007669"/>
    <property type="project" value="TreeGrafter"/>
</dbReference>
<dbReference type="PANTHER" id="PTHR21011:SF1">
    <property type="entry name" value="SMALL RIBOSOMAL SUBUNIT PROTEIN BS6M"/>
    <property type="match status" value="1"/>
</dbReference>
<organism evidence="3 4">
    <name type="scientific">Fonsecaea nubica</name>
    <dbReference type="NCBI Taxonomy" id="856822"/>
    <lineage>
        <taxon>Eukaryota</taxon>
        <taxon>Fungi</taxon>
        <taxon>Dikarya</taxon>
        <taxon>Ascomycota</taxon>
        <taxon>Pezizomycotina</taxon>
        <taxon>Eurotiomycetes</taxon>
        <taxon>Chaetothyriomycetidae</taxon>
        <taxon>Chaetothyriales</taxon>
        <taxon>Herpotrichiellaceae</taxon>
        <taxon>Fonsecaea</taxon>
    </lineage>
</organism>
<dbReference type="SUPFAM" id="SSF54995">
    <property type="entry name" value="Ribosomal protein S6"/>
    <property type="match status" value="1"/>
</dbReference>
<evidence type="ECO:0000256" key="1">
    <source>
        <dbReference type="ARBA" id="ARBA00009512"/>
    </source>
</evidence>
<dbReference type="GO" id="GO:0005763">
    <property type="term" value="C:mitochondrial small ribosomal subunit"/>
    <property type="evidence" value="ECO:0007669"/>
    <property type="project" value="TreeGrafter"/>
</dbReference>
<dbReference type="Pfam" id="PF01250">
    <property type="entry name" value="Ribosomal_S6"/>
    <property type="match status" value="1"/>
</dbReference>
<dbReference type="EMBL" id="LVCJ01000014">
    <property type="protein sequence ID" value="OAL37532.1"/>
    <property type="molecule type" value="Genomic_DNA"/>
</dbReference>
<feature type="compositionally biased region" description="Polar residues" evidence="2">
    <location>
        <begin position="1"/>
        <end position="15"/>
    </location>
</feature>